<organism evidence="4 5">
    <name type="scientific">Blepharisma stoltei</name>
    <dbReference type="NCBI Taxonomy" id="1481888"/>
    <lineage>
        <taxon>Eukaryota</taxon>
        <taxon>Sar</taxon>
        <taxon>Alveolata</taxon>
        <taxon>Ciliophora</taxon>
        <taxon>Postciliodesmatophora</taxon>
        <taxon>Heterotrichea</taxon>
        <taxon>Heterotrichida</taxon>
        <taxon>Blepharismidae</taxon>
        <taxon>Blepharisma</taxon>
    </lineage>
</organism>
<dbReference type="SUPFAM" id="SSF81301">
    <property type="entry name" value="Nucleotidyltransferase"/>
    <property type="match status" value="1"/>
</dbReference>
<keyword evidence="1" id="KW-0597">Phosphoprotein</keyword>
<feature type="region of interest" description="Disordered" evidence="2">
    <location>
        <begin position="452"/>
        <end position="490"/>
    </location>
</feature>
<comment type="caution">
    <text evidence="4">The sequence shown here is derived from an EMBL/GenBank/DDBJ whole genome shotgun (WGS) entry which is preliminary data.</text>
</comment>
<dbReference type="Gene3D" id="3.30.460.10">
    <property type="entry name" value="Beta Polymerase, domain 2"/>
    <property type="match status" value="1"/>
</dbReference>
<dbReference type="AlphaFoldDB" id="A0AAU9IFP0"/>
<dbReference type="SUPFAM" id="SSF81631">
    <property type="entry name" value="PAP/OAS1 substrate-binding domain"/>
    <property type="match status" value="1"/>
</dbReference>
<dbReference type="Pfam" id="PF22600">
    <property type="entry name" value="MTPAP-like_central"/>
    <property type="match status" value="1"/>
</dbReference>
<dbReference type="InterPro" id="IPR008207">
    <property type="entry name" value="Sig_transdc_His_kin_Hpt_dom"/>
</dbReference>
<accession>A0AAU9IFP0</accession>
<feature type="modified residue" description="Phosphohistidine" evidence="1">
    <location>
        <position position="754"/>
    </location>
</feature>
<reference evidence="4" key="1">
    <citation type="submission" date="2021-09" db="EMBL/GenBank/DDBJ databases">
        <authorList>
            <consortium name="AG Swart"/>
            <person name="Singh M."/>
            <person name="Singh A."/>
            <person name="Seah K."/>
            <person name="Emmerich C."/>
        </authorList>
    </citation>
    <scope>NUCLEOTIDE SEQUENCE</scope>
    <source>
        <strain evidence="4">ATCC30299</strain>
    </source>
</reference>
<protein>
    <recommendedName>
        <fullName evidence="3">HPt domain-containing protein</fullName>
    </recommendedName>
</protein>
<dbReference type="PANTHER" id="PTHR12271:SF40">
    <property type="entry name" value="POLY(A) RNA POLYMERASE GLD2"/>
    <property type="match status" value="1"/>
</dbReference>
<feature type="compositionally biased region" description="Basic and acidic residues" evidence="2">
    <location>
        <begin position="333"/>
        <end position="345"/>
    </location>
</feature>
<feature type="compositionally biased region" description="Basic residues" evidence="2">
    <location>
        <begin position="476"/>
        <end position="485"/>
    </location>
</feature>
<evidence type="ECO:0000256" key="2">
    <source>
        <dbReference type="SAM" id="MobiDB-lite"/>
    </source>
</evidence>
<evidence type="ECO:0000313" key="5">
    <source>
        <dbReference type="Proteomes" id="UP001162131"/>
    </source>
</evidence>
<feature type="compositionally biased region" description="Basic and acidic residues" evidence="2">
    <location>
        <begin position="286"/>
        <end position="317"/>
    </location>
</feature>
<feature type="domain" description="HPt" evidence="3">
    <location>
        <begin position="714"/>
        <end position="795"/>
    </location>
</feature>
<sequence length="795" mass="90621">MDPILEAFCESGPQAALERAINTKEKIENPLTIGILLSQHQAKYKNLAAIKTLYKISATQSLDPSTRGIILCRLLQLFSDWAKNQTNGKRTRPEMTNDIIEQFRNASNLFTEIKSSIDQHLTDLIARAYNSVLHSLFELMKLNEEIIKIVKISLAHKELIAVPDKIFTLDPKDVDILANDESDITAVLGSLRNGCSIILEKKIRAHELISIFVFNTLYFMLDRKIDERHGALLPHIERNLREFEPNFTPNQKTRLLESYREICKKVQSQPNESLIRIYEGNHKETRVSFKDEERDKVTENVKEEEKEPQEEVKPEKSKKNKGKKLEVPGMPYKEQEAGHSKKKNEEKISKLVEKLLKEVMNSIEKEKFVHADELGQKLAEIASQKESGEQEVFAALDAALGSTKPKEKEMLAWRVIVKAVNQTHFLSEYNEHAINVKLNAWLEKVQSNKLKESYKKDKRSEKKRKEQEGVEEEKKEKKKPAYVKKKKEENAQKSKAEIEKLVARIEDSAMNLIDKYTPKQEHLNIIKQITEQIKNTVIGVIPNSEIKGLGSTSAGIWTIDSDIDLTVINPSIANPQQALQNIKNAFLSANPSFEIKETAYSLQMKFPQYPNSFSLSINDLIGLETTSLAKKYCSLDSLVTELIIFVKIWSRAKGVSSIVKNYHWSFLVLGFLQTINPPLLNSLQNKPHEPKLVGGYDVWFDNEVKTSNSAQYNLGHLIFSFFDYFANEFKDGKFDIRNGLLLQDHAEGLFTVIHPITGSEIGAGLAKLSPRAEEVKRKIVETYEAIAHRGELEIS</sequence>
<evidence type="ECO:0000256" key="1">
    <source>
        <dbReference type="PROSITE-ProRule" id="PRU00110"/>
    </source>
</evidence>
<feature type="region of interest" description="Disordered" evidence="2">
    <location>
        <begin position="286"/>
        <end position="345"/>
    </location>
</feature>
<dbReference type="PANTHER" id="PTHR12271">
    <property type="entry name" value="POLY A POLYMERASE CID PAP -RELATED"/>
    <property type="match status" value="1"/>
</dbReference>
<name>A0AAU9IFP0_9CILI</name>
<keyword evidence="5" id="KW-1185">Reference proteome</keyword>
<gene>
    <name evidence="4" type="ORF">BSTOLATCC_MIC5366</name>
</gene>
<feature type="compositionally biased region" description="Basic and acidic residues" evidence="2">
    <location>
        <begin position="452"/>
        <end position="475"/>
    </location>
</feature>
<dbReference type="GO" id="GO:0031123">
    <property type="term" value="P:RNA 3'-end processing"/>
    <property type="evidence" value="ECO:0007669"/>
    <property type="project" value="TreeGrafter"/>
</dbReference>
<dbReference type="GO" id="GO:0000160">
    <property type="term" value="P:phosphorelay signal transduction system"/>
    <property type="evidence" value="ECO:0007669"/>
    <property type="project" value="InterPro"/>
</dbReference>
<proteinExistence type="predicted"/>
<evidence type="ECO:0000259" key="3">
    <source>
        <dbReference type="PROSITE" id="PS50894"/>
    </source>
</evidence>
<dbReference type="Proteomes" id="UP001162131">
    <property type="component" value="Unassembled WGS sequence"/>
</dbReference>
<dbReference type="Gene3D" id="1.10.1410.10">
    <property type="match status" value="1"/>
</dbReference>
<dbReference type="PROSITE" id="PS50894">
    <property type="entry name" value="HPT"/>
    <property type="match status" value="1"/>
</dbReference>
<dbReference type="GO" id="GO:0016779">
    <property type="term" value="F:nucleotidyltransferase activity"/>
    <property type="evidence" value="ECO:0007669"/>
    <property type="project" value="TreeGrafter"/>
</dbReference>
<evidence type="ECO:0000313" key="4">
    <source>
        <dbReference type="EMBL" id="CAG9312116.1"/>
    </source>
</evidence>
<dbReference type="InterPro" id="IPR043519">
    <property type="entry name" value="NT_sf"/>
</dbReference>
<dbReference type="InterPro" id="IPR054708">
    <property type="entry name" value="MTPAP-like_central"/>
</dbReference>
<dbReference type="EMBL" id="CAJZBQ010000005">
    <property type="protein sequence ID" value="CAG9312116.1"/>
    <property type="molecule type" value="Genomic_DNA"/>
</dbReference>